<evidence type="ECO:0000259" key="2">
    <source>
        <dbReference type="SMART" id="SM00355"/>
    </source>
</evidence>
<sequence>MAMPDETPWSPHILVLLRPEAPCCGFSLANSATIDRGMPGFSFSQTEPIQGQNSGLLWHNGTGEGQQYHHDPENSHNGFDSFSSFQMNHNGNHGSNATNRSQWNASPDHVEPVQMSRLASQESTGAHAHRASHASSYDQSRSSSLYAPVSQAPYISSSRSDVTGRSSPVDSGLYTPVQPFELQAFDNYPFPGTEDITGGQNTFHRASVNGVSQSRASMNAGPSFNMFATTDDTFASLSNGSNNLANHAPISQDSVIFDPSAIVDSHSPTMWDDNLNLESQRSSPTLLDDWVLPPAQMMTSSTNSPLDYSPSLEGLSPRIMRKPIGPRQSKVVSDLASRQQRHQGTSETSDESYRMVGRSSLEFDNTARDHPLYQNVTPKADGLYHCPWEGQDGCQHKPEKLKCNYDKFVDSHLKPYRCKVHACENSRFSSTACLLRHEREAHAMHGHGDKPYLCTYEGCERRVAGNGFPRHWNLRDHMKRVHNDPGTSPKGNAGGSPPPSSAPTRAKKRKLEASDPAFADKVVKRTTTSTVAVQAQEPTMVERYNQSEQTLREIVKQLSDPRNANNMNLLRSASECIKVMAQATQRINPNGTLNFKQPSGPE</sequence>
<proteinExistence type="predicted"/>
<gene>
    <name evidence="3" type="ORF">D0Z07_8871</name>
</gene>
<feature type="domain" description="C2H2-type" evidence="2">
    <location>
        <begin position="416"/>
        <end position="442"/>
    </location>
</feature>
<feature type="compositionally biased region" description="Polar residues" evidence="1">
    <location>
        <begin position="336"/>
        <end position="347"/>
    </location>
</feature>
<keyword evidence="4" id="KW-1185">Reference proteome</keyword>
<organism evidence="3 4">
    <name type="scientific">Hyphodiscus hymeniophilus</name>
    <dbReference type="NCBI Taxonomy" id="353542"/>
    <lineage>
        <taxon>Eukaryota</taxon>
        <taxon>Fungi</taxon>
        <taxon>Dikarya</taxon>
        <taxon>Ascomycota</taxon>
        <taxon>Pezizomycotina</taxon>
        <taxon>Leotiomycetes</taxon>
        <taxon>Helotiales</taxon>
        <taxon>Hyphodiscaceae</taxon>
        <taxon>Hyphodiscus</taxon>
    </lineage>
</organism>
<evidence type="ECO:0000313" key="3">
    <source>
        <dbReference type="EMBL" id="KAG0645373.1"/>
    </source>
</evidence>
<comment type="caution">
    <text evidence="3">The sequence shown here is derived from an EMBL/GenBank/DDBJ whole genome shotgun (WGS) entry which is preliminary data.</text>
</comment>
<feature type="region of interest" description="Disordered" evidence="1">
    <location>
        <begin position="296"/>
        <end position="354"/>
    </location>
</feature>
<feature type="region of interest" description="Disordered" evidence="1">
    <location>
        <begin position="479"/>
        <end position="516"/>
    </location>
</feature>
<feature type="domain" description="C2H2-type" evidence="2">
    <location>
        <begin position="452"/>
        <end position="482"/>
    </location>
</feature>
<evidence type="ECO:0000313" key="4">
    <source>
        <dbReference type="Proteomes" id="UP000785200"/>
    </source>
</evidence>
<feature type="compositionally biased region" description="Polar residues" evidence="1">
    <location>
        <begin position="75"/>
        <end position="105"/>
    </location>
</feature>
<dbReference type="Proteomes" id="UP000785200">
    <property type="component" value="Unassembled WGS sequence"/>
</dbReference>
<name>A0A9P6SLH7_9HELO</name>
<dbReference type="Pfam" id="PF26176">
    <property type="entry name" value="zf_C2H2_17_2"/>
    <property type="match status" value="1"/>
</dbReference>
<dbReference type="InterPro" id="IPR059009">
    <property type="entry name" value="Znf_C2H2_17_1st"/>
</dbReference>
<reference evidence="3" key="1">
    <citation type="submission" date="2019-07" db="EMBL/GenBank/DDBJ databases">
        <title>Hyphodiscus hymeniophilus genome sequencing and assembly.</title>
        <authorList>
            <person name="Kramer G."/>
            <person name="Nodwell J."/>
        </authorList>
    </citation>
    <scope>NUCLEOTIDE SEQUENCE</scope>
    <source>
        <strain evidence="3">ATCC 34498</strain>
    </source>
</reference>
<dbReference type="EMBL" id="VNKQ01000019">
    <property type="protein sequence ID" value="KAG0645373.1"/>
    <property type="molecule type" value="Genomic_DNA"/>
</dbReference>
<feature type="region of interest" description="Disordered" evidence="1">
    <location>
        <begin position="40"/>
        <end position="143"/>
    </location>
</feature>
<protein>
    <submittedName>
        <fullName evidence="3">Zinc finger protein</fullName>
    </submittedName>
</protein>
<feature type="compositionally biased region" description="Polar residues" evidence="1">
    <location>
        <begin position="42"/>
        <end position="55"/>
    </location>
</feature>
<accession>A0A9P6SLH7</accession>
<dbReference type="InterPro" id="IPR013087">
    <property type="entry name" value="Znf_C2H2_type"/>
</dbReference>
<dbReference type="InterPro" id="IPR059095">
    <property type="entry name" value="Znf_C2H2_17_2nd"/>
</dbReference>
<feature type="compositionally biased region" description="Polar residues" evidence="1">
    <location>
        <begin position="297"/>
        <end position="306"/>
    </location>
</feature>
<dbReference type="Pfam" id="PF26177">
    <property type="entry name" value="zf_C2H2_17_1st"/>
    <property type="match status" value="1"/>
</dbReference>
<feature type="compositionally biased region" description="Low complexity" evidence="1">
    <location>
        <begin position="133"/>
        <end position="143"/>
    </location>
</feature>
<dbReference type="SMART" id="SM00355">
    <property type="entry name" value="ZnF_C2H2"/>
    <property type="match status" value="2"/>
</dbReference>
<dbReference type="Gene3D" id="3.30.160.60">
    <property type="entry name" value="Classic Zinc Finger"/>
    <property type="match status" value="1"/>
</dbReference>
<dbReference type="OrthoDB" id="5062908at2759"/>
<dbReference type="AlphaFoldDB" id="A0A9P6SLH7"/>
<evidence type="ECO:0000256" key="1">
    <source>
        <dbReference type="SAM" id="MobiDB-lite"/>
    </source>
</evidence>